<dbReference type="Proteomes" id="UP001303046">
    <property type="component" value="Unassembled WGS sequence"/>
</dbReference>
<keyword evidence="2" id="KW-1185">Reference proteome</keyword>
<evidence type="ECO:0000313" key="1">
    <source>
        <dbReference type="EMBL" id="KAK6741772.1"/>
    </source>
</evidence>
<proteinExistence type="predicted"/>
<evidence type="ECO:0000313" key="2">
    <source>
        <dbReference type="Proteomes" id="UP001303046"/>
    </source>
</evidence>
<accession>A0ABR1CTW4</accession>
<comment type="caution">
    <text evidence="1">The sequence shown here is derived from an EMBL/GenBank/DDBJ whole genome shotgun (WGS) entry which is preliminary data.</text>
</comment>
<gene>
    <name evidence="1" type="primary">Necator_chrIII.g10330</name>
    <name evidence="1" type="ORF">RB195_009565</name>
</gene>
<dbReference type="EMBL" id="JAVFWL010000003">
    <property type="protein sequence ID" value="KAK6741772.1"/>
    <property type="molecule type" value="Genomic_DNA"/>
</dbReference>
<name>A0ABR1CTW4_NECAM</name>
<reference evidence="1 2" key="1">
    <citation type="submission" date="2023-08" db="EMBL/GenBank/DDBJ databases">
        <title>A Necator americanus chromosomal reference genome.</title>
        <authorList>
            <person name="Ilik V."/>
            <person name="Petrzelkova K.J."/>
            <person name="Pardy F."/>
            <person name="Fuh T."/>
            <person name="Niatou-Singa F.S."/>
            <person name="Gouil Q."/>
            <person name="Baker L."/>
            <person name="Ritchie M.E."/>
            <person name="Jex A.R."/>
            <person name="Gazzola D."/>
            <person name="Li H."/>
            <person name="Toshio Fujiwara R."/>
            <person name="Zhan B."/>
            <person name="Aroian R.V."/>
            <person name="Pafco B."/>
            <person name="Schwarz E.M."/>
        </authorList>
    </citation>
    <scope>NUCLEOTIDE SEQUENCE [LARGE SCALE GENOMIC DNA]</scope>
    <source>
        <strain evidence="1 2">Aroian</strain>
        <tissue evidence="1">Whole animal</tissue>
    </source>
</reference>
<protein>
    <submittedName>
        <fullName evidence="1">Uncharacterized protein</fullName>
    </submittedName>
</protein>
<organism evidence="1 2">
    <name type="scientific">Necator americanus</name>
    <name type="common">Human hookworm</name>
    <dbReference type="NCBI Taxonomy" id="51031"/>
    <lineage>
        <taxon>Eukaryota</taxon>
        <taxon>Metazoa</taxon>
        <taxon>Ecdysozoa</taxon>
        <taxon>Nematoda</taxon>
        <taxon>Chromadorea</taxon>
        <taxon>Rhabditida</taxon>
        <taxon>Rhabditina</taxon>
        <taxon>Rhabditomorpha</taxon>
        <taxon>Strongyloidea</taxon>
        <taxon>Ancylostomatidae</taxon>
        <taxon>Bunostominae</taxon>
        <taxon>Necator</taxon>
    </lineage>
</organism>
<sequence>MSSRCLSLPTQHRFTWSTTYVEQHNVTACVVYFAIRGMKTVLFLVATAIYVNADVYDCSGTGKCPPGMKCESGRCIVRLDCPQRGIPIVGPGCKLVDFVDENGCPKSKVVCNGDKSI</sequence>